<reference evidence="2" key="2">
    <citation type="submission" date="2013-04" db="UniProtKB">
        <authorList>
            <consortium name="EnsemblPlants"/>
        </authorList>
    </citation>
    <scope>IDENTIFICATION</scope>
</reference>
<reference evidence="2" key="1">
    <citation type="journal article" date="2013" name="Nat. Commun.">
        <title>Whole-genome sequencing of Oryza brachyantha reveals mechanisms underlying Oryza genome evolution.</title>
        <authorList>
            <person name="Chen J."/>
            <person name="Huang Q."/>
            <person name="Gao D."/>
            <person name="Wang J."/>
            <person name="Lang Y."/>
            <person name="Liu T."/>
            <person name="Li B."/>
            <person name="Bai Z."/>
            <person name="Luis Goicoechea J."/>
            <person name="Liang C."/>
            <person name="Chen C."/>
            <person name="Zhang W."/>
            <person name="Sun S."/>
            <person name="Liao Y."/>
            <person name="Zhang X."/>
            <person name="Yang L."/>
            <person name="Song C."/>
            <person name="Wang M."/>
            <person name="Shi J."/>
            <person name="Liu G."/>
            <person name="Liu J."/>
            <person name="Zhou H."/>
            <person name="Zhou W."/>
            <person name="Yu Q."/>
            <person name="An N."/>
            <person name="Chen Y."/>
            <person name="Cai Q."/>
            <person name="Wang B."/>
            <person name="Liu B."/>
            <person name="Min J."/>
            <person name="Huang Y."/>
            <person name="Wu H."/>
            <person name="Li Z."/>
            <person name="Zhang Y."/>
            <person name="Yin Y."/>
            <person name="Song W."/>
            <person name="Jiang J."/>
            <person name="Jackson S.A."/>
            <person name="Wing R.A."/>
            <person name="Wang J."/>
            <person name="Chen M."/>
        </authorList>
    </citation>
    <scope>NUCLEOTIDE SEQUENCE [LARGE SCALE GENOMIC DNA]</scope>
    <source>
        <strain evidence="2">cv. IRGC 101232</strain>
    </source>
</reference>
<feature type="region of interest" description="Disordered" evidence="1">
    <location>
        <begin position="20"/>
        <end position="52"/>
    </location>
</feature>
<proteinExistence type="predicted"/>
<sequence>MSPEGEISVSRVERIDYDKPVMKTKTAPPPTVVNAVPTPTMGGGAPPAGRNIDRESGAYIERMKRQWAEEEAAADS</sequence>
<dbReference type="HOGENOM" id="CLU_189440_0_0_1"/>
<dbReference type="OMA" id="MHEASDQ"/>
<keyword evidence="3" id="KW-1185">Reference proteome</keyword>
<dbReference type="EnsemblPlants" id="OB05G12850.1">
    <property type="protein sequence ID" value="OB05G12850.1"/>
    <property type="gene ID" value="OB05G12850"/>
</dbReference>
<name>J3M3W1_ORYBR</name>
<protein>
    <submittedName>
        <fullName evidence="2">Uncharacterized protein</fullName>
    </submittedName>
</protein>
<dbReference type="Proteomes" id="UP000006038">
    <property type="component" value="Chromosome 5"/>
</dbReference>
<evidence type="ECO:0000313" key="3">
    <source>
        <dbReference type="Proteomes" id="UP000006038"/>
    </source>
</evidence>
<dbReference type="AlphaFoldDB" id="J3M3W1"/>
<dbReference type="Gramene" id="OB05G12850.1">
    <property type="protein sequence ID" value="OB05G12850.1"/>
    <property type="gene ID" value="OB05G12850"/>
</dbReference>
<organism evidence="2">
    <name type="scientific">Oryza brachyantha</name>
    <name type="common">malo sina</name>
    <dbReference type="NCBI Taxonomy" id="4533"/>
    <lineage>
        <taxon>Eukaryota</taxon>
        <taxon>Viridiplantae</taxon>
        <taxon>Streptophyta</taxon>
        <taxon>Embryophyta</taxon>
        <taxon>Tracheophyta</taxon>
        <taxon>Spermatophyta</taxon>
        <taxon>Magnoliopsida</taxon>
        <taxon>Liliopsida</taxon>
        <taxon>Poales</taxon>
        <taxon>Poaceae</taxon>
        <taxon>BOP clade</taxon>
        <taxon>Oryzoideae</taxon>
        <taxon>Oryzeae</taxon>
        <taxon>Oryzinae</taxon>
        <taxon>Oryza</taxon>
    </lineage>
</organism>
<evidence type="ECO:0000256" key="1">
    <source>
        <dbReference type="SAM" id="MobiDB-lite"/>
    </source>
</evidence>
<accession>J3M3W1</accession>
<evidence type="ECO:0000313" key="2">
    <source>
        <dbReference type="EnsemblPlants" id="OB05G12850.1"/>
    </source>
</evidence>